<dbReference type="STRING" id="202955.GCA_000759995_02867"/>
<dbReference type="Gene3D" id="3.20.20.190">
    <property type="entry name" value="Phosphatidylinositol (PI) phosphodiesterase"/>
    <property type="match status" value="1"/>
</dbReference>
<dbReference type="eggNOG" id="COG0584">
    <property type="taxonomic scope" value="Bacteria"/>
</dbReference>
<sequence>MRIIGHRGARGEAPENTLGGFRYLHNLGIRAVEFDVRQLKDDQLVVIHDDDFVRTTGKLQHVESCNLHEAQQFDHRHQWHAWAFEEYTPSLPHVMACLTDFEHIEVEIKAVADEAAAERLVLQLHQDLLDFEQAATITSFDVKILAALQQHQSHFKRGLLVEIPIGEYAIELAHQYGCCQIGWKDQLATDEIIQLTQQAQLAISVWTVNEVERAKHLQQLGIQGLITDVPSTMLQHLTL</sequence>
<dbReference type="PROSITE" id="PS51704">
    <property type="entry name" value="GP_PDE"/>
    <property type="match status" value="1"/>
</dbReference>
<gene>
    <name evidence="2" type="ORF">F990_00845</name>
</gene>
<dbReference type="Proteomes" id="UP000017404">
    <property type="component" value="Unassembled WGS sequence"/>
</dbReference>
<evidence type="ECO:0000313" key="2">
    <source>
        <dbReference type="EMBL" id="ESK56773.1"/>
    </source>
</evidence>
<protein>
    <recommendedName>
        <fullName evidence="1">GP-PDE domain-containing protein</fullName>
    </recommendedName>
</protein>
<dbReference type="PANTHER" id="PTHR46211">
    <property type="entry name" value="GLYCEROPHOSPHORYL DIESTER PHOSPHODIESTERASE"/>
    <property type="match status" value="1"/>
</dbReference>
<dbReference type="PANTHER" id="PTHR46211:SF1">
    <property type="entry name" value="GLYCEROPHOSPHODIESTER PHOSPHODIESTERASE, CYTOPLASMIC"/>
    <property type="match status" value="1"/>
</dbReference>
<name>V2UPZ1_9GAMM</name>
<proteinExistence type="predicted"/>
<evidence type="ECO:0000259" key="1">
    <source>
        <dbReference type="PROSITE" id="PS51704"/>
    </source>
</evidence>
<dbReference type="PATRIC" id="fig|1120928.5.peg.867"/>
<accession>V2UPZ1</accession>
<dbReference type="SUPFAM" id="SSF51695">
    <property type="entry name" value="PLC-like phosphodiesterases"/>
    <property type="match status" value="1"/>
</dbReference>
<dbReference type="GO" id="GO:0008081">
    <property type="term" value="F:phosphoric diester hydrolase activity"/>
    <property type="evidence" value="ECO:0007669"/>
    <property type="project" value="InterPro"/>
</dbReference>
<comment type="caution">
    <text evidence="2">The sequence shown here is derived from an EMBL/GenBank/DDBJ whole genome shotgun (WGS) entry which is preliminary data.</text>
</comment>
<dbReference type="GO" id="GO:0006629">
    <property type="term" value="P:lipid metabolic process"/>
    <property type="evidence" value="ECO:0007669"/>
    <property type="project" value="InterPro"/>
</dbReference>
<evidence type="ECO:0000313" key="3">
    <source>
        <dbReference type="Proteomes" id="UP000017404"/>
    </source>
</evidence>
<dbReference type="CDD" id="cd08556">
    <property type="entry name" value="GDPD"/>
    <property type="match status" value="1"/>
</dbReference>
<dbReference type="AlphaFoldDB" id="V2UPZ1"/>
<dbReference type="EMBL" id="AYEV01000006">
    <property type="protein sequence ID" value="ESK56773.1"/>
    <property type="molecule type" value="Genomic_DNA"/>
</dbReference>
<organism evidence="2 3">
    <name type="scientific">Acinetobacter tjernbergiae DSM 14971 = CIP 107465</name>
    <dbReference type="NCBI Taxonomy" id="1120928"/>
    <lineage>
        <taxon>Bacteria</taxon>
        <taxon>Pseudomonadati</taxon>
        <taxon>Pseudomonadota</taxon>
        <taxon>Gammaproteobacteria</taxon>
        <taxon>Moraxellales</taxon>
        <taxon>Moraxellaceae</taxon>
        <taxon>Acinetobacter</taxon>
    </lineage>
</organism>
<dbReference type="RefSeq" id="WP_018677784.1">
    <property type="nucleotide sequence ID" value="NZ_AYEV01000006.1"/>
</dbReference>
<feature type="domain" description="GP-PDE" evidence="1">
    <location>
        <begin position="1"/>
        <end position="237"/>
    </location>
</feature>
<dbReference type="Pfam" id="PF03009">
    <property type="entry name" value="GDPD"/>
    <property type="match status" value="1"/>
</dbReference>
<dbReference type="OrthoDB" id="9795622at2"/>
<keyword evidence="3" id="KW-1185">Reference proteome</keyword>
<dbReference type="InterPro" id="IPR030395">
    <property type="entry name" value="GP_PDE_dom"/>
</dbReference>
<dbReference type="InterPro" id="IPR017946">
    <property type="entry name" value="PLC-like_Pdiesterase_TIM-brl"/>
</dbReference>
<reference evidence="2 3" key="1">
    <citation type="submission" date="2013-10" db="EMBL/GenBank/DDBJ databases">
        <title>The Genome Sequence of Acinetobacter tjernbergiae CIP107465.</title>
        <authorList>
            <consortium name="The Broad Institute Genomics Platform"/>
            <consortium name="The Broad Institute Genome Sequencing Center for Infectious Disease"/>
            <person name="Cerqueira G."/>
            <person name="Feldgarden M."/>
            <person name="Courvalin P."/>
            <person name="Grillot-Courvalin C."/>
            <person name="Clermont D."/>
            <person name="Rocha E."/>
            <person name="Yoon E.-J."/>
            <person name="Nemec A."/>
            <person name="Young S.K."/>
            <person name="Zeng Q."/>
            <person name="Gargeya S."/>
            <person name="Fitzgerald M."/>
            <person name="Abouelleil A."/>
            <person name="Alvarado L."/>
            <person name="Berlin A.M."/>
            <person name="Chapman S.B."/>
            <person name="Gainer-Dewar J."/>
            <person name="Goldberg J."/>
            <person name="Gnerre S."/>
            <person name="Griggs A."/>
            <person name="Gujja S."/>
            <person name="Hansen M."/>
            <person name="Howarth C."/>
            <person name="Imamovic A."/>
            <person name="Ireland A."/>
            <person name="Larimer J."/>
            <person name="McCowan C."/>
            <person name="Murphy C."/>
            <person name="Pearson M."/>
            <person name="Poon T.W."/>
            <person name="Priest M."/>
            <person name="Roberts A."/>
            <person name="Saif S."/>
            <person name="Shea T."/>
            <person name="Sykes S."/>
            <person name="Wortman J."/>
            <person name="Nusbaum C."/>
            <person name="Birren B."/>
        </authorList>
    </citation>
    <scope>NUCLEOTIDE SEQUENCE [LARGE SCALE GENOMIC DNA]</scope>
    <source>
        <strain evidence="2 3">CIP 107465</strain>
    </source>
</reference>